<dbReference type="AlphaFoldDB" id="A0A378KAA8"/>
<dbReference type="SMART" id="SM00530">
    <property type="entry name" value="HTH_XRE"/>
    <property type="match status" value="1"/>
</dbReference>
<reference evidence="2 3" key="1">
    <citation type="submission" date="2018-06" db="EMBL/GenBank/DDBJ databases">
        <authorList>
            <consortium name="Pathogen Informatics"/>
            <person name="Doyle S."/>
        </authorList>
    </citation>
    <scope>NUCLEOTIDE SEQUENCE [LARGE SCALE GENOMIC DNA]</scope>
    <source>
        <strain evidence="2 3">NCTC13316</strain>
    </source>
</reference>
<protein>
    <submittedName>
        <fullName evidence="2">HTH-type transcriptional regulator</fullName>
    </submittedName>
</protein>
<dbReference type="Proteomes" id="UP000254794">
    <property type="component" value="Unassembled WGS sequence"/>
</dbReference>
<evidence type="ECO:0000313" key="2">
    <source>
        <dbReference type="EMBL" id="STX81646.1"/>
    </source>
</evidence>
<evidence type="ECO:0000259" key="1">
    <source>
        <dbReference type="PROSITE" id="PS50943"/>
    </source>
</evidence>
<dbReference type="SUPFAM" id="SSF47413">
    <property type="entry name" value="lambda repressor-like DNA-binding domains"/>
    <property type="match status" value="1"/>
</dbReference>
<organism evidence="2 3">
    <name type="scientific">Legionella busanensis</name>
    <dbReference type="NCBI Taxonomy" id="190655"/>
    <lineage>
        <taxon>Bacteria</taxon>
        <taxon>Pseudomonadati</taxon>
        <taxon>Pseudomonadota</taxon>
        <taxon>Gammaproteobacteria</taxon>
        <taxon>Legionellales</taxon>
        <taxon>Legionellaceae</taxon>
        <taxon>Legionella</taxon>
    </lineage>
</organism>
<proteinExistence type="predicted"/>
<dbReference type="InterPro" id="IPR010982">
    <property type="entry name" value="Lambda_DNA-bd_dom_sf"/>
</dbReference>
<dbReference type="InterPro" id="IPR001387">
    <property type="entry name" value="Cro/C1-type_HTH"/>
</dbReference>
<evidence type="ECO:0000313" key="3">
    <source>
        <dbReference type="Proteomes" id="UP000254794"/>
    </source>
</evidence>
<keyword evidence="3" id="KW-1185">Reference proteome</keyword>
<dbReference type="GO" id="GO:0003677">
    <property type="term" value="F:DNA binding"/>
    <property type="evidence" value="ECO:0007669"/>
    <property type="project" value="InterPro"/>
</dbReference>
<dbReference type="EMBL" id="UGOD01000006">
    <property type="protein sequence ID" value="STX81646.1"/>
    <property type="molecule type" value="Genomic_DNA"/>
</dbReference>
<name>A0A378KAA8_9GAMM</name>
<dbReference type="CDD" id="cd00093">
    <property type="entry name" value="HTH_XRE"/>
    <property type="match status" value="1"/>
</dbReference>
<dbReference type="Pfam" id="PF01381">
    <property type="entry name" value="HTH_3"/>
    <property type="match status" value="1"/>
</dbReference>
<dbReference type="Gene3D" id="1.10.260.40">
    <property type="entry name" value="lambda repressor-like DNA-binding domains"/>
    <property type="match status" value="1"/>
</dbReference>
<gene>
    <name evidence="2" type="ORF">NCTC13316_03519</name>
</gene>
<dbReference type="PROSITE" id="PS50943">
    <property type="entry name" value="HTH_CROC1"/>
    <property type="match status" value="1"/>
</dbReference>
<accession>A0A378KAA8</accession>
<sequence length="210" mass="24065">MPSSNLAKNLKYLMREQSLNSLSLSRQIHIPQPTLHHILSGVTKKPSSKVIKALTEFFNVSASSLIDCKLHMYDLISLKKVPIYTWDEISHCFKESRCSEQFIFGNYADKSFAFSINKGTCQSSWPDKSLAIIEKGQLPEEGRMGLAWLKEHGLILSKVYKDKGSFFIKQPMSKEQITLLKFNSVQDVWYGLLSELRLEEQEAIDDYLHS</sequence>
<feature type="domain" description="HTH cro/C1-type" evidence="1">
    <location>
        <begin position="10"/>
        <end position="65"/>
    </location>
</feature>